<dbReference type="InterPro" id="IPR036691">
    <property type="entry name" value="Endo/exonu/phosph_ase_sf"/>
</dbReference>
<accession>A0A9J6D0G0</accession>
<dbReference type="Proteomes" id="UP000821866">
    <property type="component" value="Unassembled WGS sequence"/>
</dbReference>
<proteinExistence type="predicted"/>
<feature type="domain" description="Endonuclease/exonuclease/phosphatase" evidence="1">
    <location>
        <begin position="6"/>
        <end position="87"/>
    </location>
</feature>
<dbReference type="InterPro" id="IPR005135">
    <property type="entry name" value="Endo/exonuclease/phosphatase"/>
</dbReference>
<name>A0A9J6D0G0_RHIMP</name>
<dbReference type="Pfam" id="PF14529">
    <property type="entry name" value="Exo_endo_phos_2"/>
    <property type="match status" value="1"/>
</dbReference>
<organism evidence="2 3">
    <name type="scientific">Rhipicephalus microplus</name>
    <name type="common">Cattle tick</name>
    <name type="synonym">Boophilus microplus</name>
    <dbReference type="NCBI Taxonomy" id="6941"/>
    <lineage>
        <taxon>Eukaryota</taxon>
        <taxon>Metazoa</taxon>
        <taxon>Ecdysozoa</taxon>
        <taxon>Arthropoda</taxon>
        <taxon>Chelicerata</taxon>
        <taxon>Arachnida</taxon>
        <taxon>Acari</taxon>
        <taxon>Parasitiformes</taxon>
        <taxon>Ixodida</taxon>
        <taxon>Ixodoidea</taxon>
        <taxon>Ixodidae</taxon>
        <taxon>Rhipicephalinae</taxon>
        <taxon>Rhipicephalus</taxon>
        <taxon>Boophilus</taxon>
    </lineage>
</organism>
<dbReference type="AlphaFoldDB" id="A0A9J6D0G0"/>
<evidence type="ECO:0000259" key="1">
    <source>
        <dbReference type="Pfam" id="PF14529"/>
    </source>
</evidence>
<evidence type="ECO:0000313" key="3">
    <source>
        <dbReference type="Proteomes" id="UP000821866"/>
    </source>
</evidence>
<dbReference type="EMBL" id="JABSTU010003953">
    <property type="protein sequence ID" value="KAH7964434.1"/>
    <property type="molecule type" value="Genomic_DNA"/>
</dbReference>
<keyword evidence="3" id="KW-1185">Reference proteome</keyword>
<evidence type="ECO:0000313" key="2">
    <source>
        <dbReference type="EMBL" id="KAH7964434.1"/>
    </source>
</evidence>
<dbReference type="GO" id="GO:0003824">
    <property type="term" value="F:catalytic activity"/>
    <property type="evidence" value="ECO:0007669"/>
    <property type="project" value="InterPro"/>
</dbReference>
<reference evidence="2" key="1">
    <citation type="journal article" date="2020" name="Cell">
        <title>Large-Scale Comparative Analyses of Tick Genomes Elucidate Their Genetic Diversity and Vector Capacities.</title>
        <authorList>
            <consortium name="Tick Genome and Microbiome Consortium (TIGMIC)"/>
            <person name="Jia N."/>
            <person name="Wang J."/>
            <person name="Shi W."/>
            <person name="Du L."/>
            <person name="Sun Y."/>
            <person name="Zhan W."/>
            <person name="Jiang J.F."/>
            <person name="Wang Q."/>
            <person name="Zhang B."/>
            <person name="Ji P."/>
            <person name="Bell-Sakyi L."/>
            <person name="Cui X.M."/>
            <person name="Yuan T.T."/>
            <person name="Jiang B.G."/>
            <person name="Yang W.F."/>
            <person name="Lam T.T."/>
            <person name="Chang Q.C."/>
            <person name="Ding S.J."/>
            <person name="Wang X.J."/>
            <person name="Zhu J.G."/>
            <person name="Ruan X.D."/>
            <person name="Zhao L."/>
            <person name="Wei J.T."/>
            <person name="Ye R.Z."/>
            <person name="Que T.C."/>
            <person name="Du C.H."/>
            <person name="Zhou Y.H."/>
            <person name="Cheng J.X."/>
            <person name="Dai P.F."/>
            <person name="Guo W.B."/>
            <person name="Han X.H."/>
            <person name="Huang E.J."/>
            <person name="Li L.F."/>
            <person name="Wei W."/>
            <person name="Gao Y.C."/>
            <person name="Liu J.Z."/>
            <person name="Shao H.Z."/>
            <person name="Wang X."/>
            <person name="Wang C.C."/>
            <person name="Yang T.C."/>
            <person name="Huo Q.B."/>
            <person name="Li W."/>
            <person name="Chen H.Y."/>
            <person name="Chen S.E."/>
            <person name="Zhou L.G."/>
            <person name="Ni X.B."/>
            <person name="Tian J.H."/>
            <person name="Sheng Y."/>
            <person name="Liu T."/>
            <person name="Pan Y.S."/>
            <person name="Xia L.Y."/>
            <person name="Li J."/>
            <person name="Zhao F."/>
            <person name="Cao W.C."/>
        </authorList>
    </citation>
    <scope>NUCLEOTIDE SEQUENCE</scope>
    <source>
        <strain evidence="2">Rmic-2018</strain>
    </source>
</reference>
<gene>
    <name evidence="2" type="ORF">HPB51_027344</name>
</gene>
<reference evidence="2" key="2">
    <citation type="submission" date="2021-09" db="EMBL/GenBank/DDBJ databases">
        <authorList>
            <person name="Jia N."/>
            <person name="Wang J."/>
            <person name="Shi W."/>
            <person name="Du L."/>
            <person name="Sun Y."/>
            <person name="Zhan W."/>
            <person name="Jiang J."/>
            <person name="Wang Q."/>
            <person name="Zhang B."/>
            <person name="Ji P."/>
            <person name="Sakyi L.B."/>
            <person name="Cui X."/>
            <person name="Yuan T."/>
            <person name="Jiang B."/>
            <person name="Yang W."/>
            <person name="Lam T.T.-Y."/>
            <person name="Chang Q."/>
            <person name="Ding S."/>
            <person name="Wang X."/>
            <person name="Zhu J."/>
            <person name="Ruan X."/>
            <person name="Zhao L."/>
            <person name="Wei J."/>
            <person name="Que T."/>
            <person name="Du C."/>
            <person name="Cheng J."/>
            <person name="Dai P."/>
            <person name="Han X."/>
            <person name="Huang E."/>
            <person name="Gao Y."/>
            <person name="Liu J."/>
            <person name="Shao H."/>
            <person name="Ye R."/>
            <person name="Li L."/>
            <person name="Wei W."/>
            <person name="Wang X."/>
            <person name="Wang C."/>
            <person name="Huo Q."/>
            <person name="Li W."/>
            <person name="Guo W."/>
            <person name="Chen H."/>
            <person name="Chen S."/>
            <person name="Zhou L."/>
            <person name="Zhou L."/>
            <person name="Ni X."/>
            <person name="Tian J."/>
            <person name="Zhou Y."/>
            <person name="Sheng Y."/>
            <person name="Liu T."/>
            <person name="Pan Y."/>
            <person name="Xia L."/>
            <person name="Li J."/>
            <person name="Zhao F."/>
            <person name="Cao W."/>
        </authorList>
    </citation>
    <scope>NUCLEOTIDE SEQUENCE</scope>
    <source>
        <strain evidence="2">Rmic-2018</strain>
        <tissue evidence="2">Larvae</tissue>
    </source>
</reference>
<sequence>MASYNPPIVAGDFNARSTEWVYLKSEGKGTKLVESVNAVDLQLIINLALPSRSNPVQWDLMLDLTFTKNVRASWDNPGEDLGSEHCVLEVTVENEVKAPKKFKITDWDHFRKIREQKGSAELSYEALLN</sequence>
<protein>
    <recommendedName>
        <fullName evidence="1">Endonuclease/exonuclease/phosphatase domain-containing protein</fullName>
    </recommendedName>
</protein>
<dbReference type="SUPFAM" id="SSF56219">
    <property type="entry name" value="DNase I-like"/>
    <property type="match status" value="1"/>
</dbReference>
<dbReference type="Gene3D" id="3.60.10.10">
    <property type="entry name" value="Endonuclease/exonuclease/phosphatase"/>
    <property type="match status" value="1"/>
</dbReference>
<comment type="caution">
    <text evidence="2">The sequence shown here is derived from an EMBL/GenBank/DDBJ whole genome shotgun (WGS) entry which is preliminary data.</text>
</comment>